<evidence type="ECO:0000313" key="2">
    <source>
        <dbReference type="Proteomes" id="UP000077266"/>
    </source>
</evidence>
<feature type="non-terminal residue" evidence="1">
    <location>
        <position position="1"/>
    </location>
</feature>
<organism evidence="1 2">
    <name type="scientific">Exidia glandulosa HHB12029</name>
    <dbReference type="NCBI Taxonomy" id="1314781"/>
    <lineage>
        <taxon>Eukaryota</taxon>
        <taxon>Fungi</taxon>
        <taxon>Dikarya</taxon>
        <taxon>Basidiomycota</taxon>
        <taxon>Agaricomycotina</taxon>
        <taxon>Agaricomycetes</taxon>
        <taxon>Auriculariales</taxon>
        <taxon>Exidiaceae</taxon>
        <taxon>Exidia</taxon>
    </lineage>
</organism>
<protein>
    <submittedName>
        <fullName evidence="1">Uncharacterized protein</fullName>
    </submittedName>
</protein>
<keyword evidence="2" id="KW-1185">Reference proteome</keyword>
<evidence type="ECO:0000313" key="1">
    <source>
        <dbReference type="EMBL" id="KZV95360.1"/>
    </source>
</evidence>
<accession>A0A165JUR5</accession>
<feature type="non-terminal residue" evidence="1">
    <location>
        <position position="101"/>
    </location>
</feature>
<dbReference type="InParanoid" id="A0A165JUR5"/>
<dbReference type="OrthoDB" id="2685384at2759"/>
<dbReference type="AlphaFoldDB" id="A0A165JUR5"/>
<sequence>FLGRSLIFNRSTTLHIDDKDPKGNLTPILTVGRYTTGTLHIPELGLKAAYNSGTLGMLRGALLAHEVTFDGGQRVAVAHFMHTSMLRDIGAGAPPLTSVLD</sequence>
<gene>
    <name evidence="1" type="ORF">EXIGLDRAFT_597112</name>
</gene>
<proteinExistence type="predicted"/>
<dbReference type="EMBL" id="KV425958">
    <property type="protein sequence ID" value="KZV95360.1"/>
    <property type="molecule type" value="Genomic_DNA"/>
</dbReference>
<name>A0A165JUR5_EXIGL</name>
<dbReference type="Gene3D" id="3.60.130.30">
    <property type="match status" value="1"/>
</dbReference>
<reference evidence="1 2" key="1">
    <citation type="journal article" date="2016" name="Mol. Biol. Evol.">
        <title>Comparative Genomics of Early-Diverging Mushroom-Forming Fungi Provides Insights into the Origins of Lignocellulose Decay Capabilities.</title>
        <authorList>
            <person name="Nagy L.G."/>
            <person name="Riley R."/>
            <person name="Tritt A."/>
            <person name="Adam C."/>
            <person name="Daum C."/>
            <person name="Floudas D."/>
            <person name="Sun H."/>
            <person name="Yadav J.S."/>
            <person name="Pangilinan J."/>
            <person name="Larsson K.H."/>
            <person name="Matsuura K."/>
            <person name="Barry K."/>
            <person name="Labutti K."/>
            <person name="Kuo R."/>
            <person name="Ohm R.A."/>
            <person name="Bhattacharya S.S."/>
            <person name="Shirouzu T."/>
            <person name="Yoshinaga Y."/>
            <person name="Martin F.M."/>
            <person name="Grigoriev I.V."/>
            <person name="Hibbett D.S."/>
        </authorList>
    </citation>
    <scope>NUCLEOTIDE SEQUENCE [LARGE SCALE GENOMIC DNA]</scope>
    <source>
        <strain evidence="1 2">HHB12029</strain>
    </source>
</reference>
<dbReference type="Proteomes" id="UP000077266">
    <property type="component" value="Unassembled WGS sequence"/>
</dbReference>